<name>A0AAN4Z3M9_9BILA</name>
<accession>A0AAN4Z3M9</accession>
<evidence type="ECO:0000313" key="1">
    <source>
        <dbReference type="EMBL" id="GMR30075.1"/>
    </source>
</evidence>
<evidence type="ECO:0000313" key="2">
    <source>
        <dbReference type="Proteomes" id="UP001328107"/>
    </source>
</evidence>
<dbReference type="EMBL" id="BTRK01000001">
    <property type="protein sequence ID" value="GMR30075.1"/>
    <property type="molecule type" value="Genomic_DNA"/>
</dbReference>
<organism evidence="1 2">
    <name type="scientific">Pristionchus mayeri</name>
    <dbReference type="NCBI Taxonomy" id="1317129"/>
    <lineage>
        <taxon>Eukaryota</taxon>
        <taxon>Metazoa</taxon>
        <taxon>Ecdysozoa</taxon>
        <taxon>Nematoda</taxon>
        <taxon>Chromadorea</taxon>
        <taxon>Rhabditida</taxon>
        <taxon>Rhabditina</taxon>
        <taxon>Diplogasteromorpha</taxon>
        <taxon>Diplogasteroidea</taxon>
        <taxon>Neodiplogasteridae</taxon>
        <taxon>Pristionchus</taxon>
    </lineage>
</organism>
<dbReference type="PANTHER" id="PTHR47024">
    <property type="entry name" value="BIOFILM ABSENT ON HEAD (AFTER YERSINIA EXPOSURE)-RELATED"/>
    <property type="match status" value="1"/>
</dbReference>
<feature type="non-terminal residue" evidence="1">
    <location>
        <position position="1"/>
    </location>
</feature>
<sequence length="102" mass="11786">SIFVYKAYYDDRAMMNTIRILAISKCLHAKAKIEIDVNGVISPLSGYPIEGKCPWKWAKRCAWNSYELRSKPVIDVPDQVITIVGIQLNLRFILLCLLFRRL</sequence>
<dbReference type="PANTHER" id="PTHR47024:SF1">
    <property type="entry name" value="GLYCOSYLTRANSFERASE FAMILY 92 PROTEIN"/>
    <property type="match status" value="1"/>
</dbReference>
<reference evidence="2" key="1">
    <citation type="submission" date="2022-10" db="EMBL/GenBank/DDBJ databases">
        <title>Genome assembly of Pristionchus species.</title>
        <authorList>
            <person name="Yoshida K."/>
            <person name="Sommer R.J."/>
        </authorList>
    </citation>
    <scope>NUCLEOTIDE SEQUENCE [LARGE SCALE GENOMIC DNA]</scope>
    <source>
        <strain evidence="2">RS5460</strain>
    </source>
</reference>
<keyword evidence="2" id="KW-1185">Reference proteome</keyword>
<proteinExistence type="predicted"/>
<dbReference type="Proteomes" id="UP001328107">
    <property type="component" value="Unassembled WGS sequence"/>
</dbReference>
<comment type="caution">
    <text evidence="1">The sequence shown here is derived from an EMBL/GenBank/DDBJ whole genome shotgun (WGS) entry which is preliminary data.</text>
</comment>
<gene>
    <name evidence="1" type="ORF">PMAYCL1PPCAC_00270</name>
</gene>
<protein>
    <submittedName>
        <fullName evidence="1">Uncharacterized protein</fullName>
    </submittedName>
</protein>
<dbReference type="AlphaFoldDB" id="A0AAN4Z3M9"/>